<sequence>MNKRLIKLVESWKANGSQQQEGFDWTSRRDSWIQAFPTDAKFISSLPDEIDRQAVRKICDSNRYEIREIFLAVMVWGYGDRGYGPYRVSKMLSQDHSEKVLKTVFDIAHSGQPKLAYVYLMENRINTLGPSYGSKFITFCTPKEVSAPIYDSLIALWINTNAKIEFEDISTGALKWSIKTYSHYCDWIEEHAKELNCFPDDVELVLFRDAEKQFAKSSNWSGK</sequence>
<reference evidence="1" key="1">
    <citation type="submission" date="2020-05" db="EMBL/GenBank/DDBJ databases">
        <authorList>
            <person name="Chiriac C."/>
            <person name="Salcher M."/>
            <person name="Ghai R."/>
            <person name="Kavagutti S V."/>
        </authorList>
    </citation>
    <scope>NUCLEOTIDE SEQUENCE</scope>
</reference>
<dbReference type="AlphaFoldDB" id="A0A6J7A8N1"/>
<dbReference type="InterPro" id="IPR048868">
    <property type="entry name" value="OGG-like_put"/>
</dbReference>
<dbReference type="Pfam" id="PF21790">
    <property type="entry name" value="OGG"/>
    <property type="match status" value="1"/>
</dbReference>
<evidence type="ECO:0000313" key="1">
    <source>
        <dbReference type="EMBL" id="CAB4829203.1"/>
    </source>
</evidence>
<dbReference type="EMBL" id="CAFABF010000039">
    <property type="protein sequence ID" value="CAB4829203.1"/>
    <property type="molecule type" value="Genomic_DNA"/>
</dbReference>
<gene>
    <name evidence="1" type="ORF">UFOPK3167_00842</name>
</gene>
<organism evidence="1">
    <name type="scientific">freshwater metagenome</name>
    <dbReference type="NCBI Taxonomy" id="449393"/>
    <lineage>
        <taxon>unclassified sequences</taxon>
        <taxon>metagenomes</taxon>
        <taxon>ecological metagenomes</taxon>
    </lineage>
</organism>
<proteinExistence type="predicted"/>
<accession>A0A6J7A8N1</accession>
<name>A0A6J7A8N1_9ZZZZ</name>
<protein>
    <submittedName>
        <fullName evidence="1">Unannotated protein</fullName>
    </submittedName>
</protein>